<dbReference type="InterPro" id="IPR011598">
    <property type="entry name" value="bHLH_dom"/>
</dbReference>
<keyword evidence="4" id="KW-0804">Transcription</keyword>
<evidence type="ECO:0000313" key="9">
    <source>
        <dbReference type="Proteomes" id="UP001497516"/>
    </source>
</evidence>
<feature type="region of interest" description="Disordered" evidence="6">
    <location>
        <begin position="508"/>
        <end position="566"/>
    </location>
</feature>
<dbReference type="SUPFAM" id="SSF47459">
    <property type="entry name" value="HLH, helix-loop-helix DNA-binding domain"/>
    <property type="match status" value="1"/>
</dbReference>
<comment type="subcellular location">
    <subcellularLocation>
        <location evidence="1">Nucleus</location>
    </subcellularLocation>
</comment>
<dbReference type="PANTHER" id="PTHR46266:SF3">
    <property type="entry name" value="TRANSCRIPTION FACTOR EGL1"/>
    <property type="match status" value="1"/>
</dbReference>
<evidence type="ECO:0000313" key="8">
    <source>
        <dbReference type="EMBL" id="CAL1375330.1"/>
    </source>
</evidence>
<evidence type="ECO:0000256" key="4">
    <source>
        <dbReference type="ARBA" id="ARBA00023163"/>
    </source>
</evidence>
<feature type="domain" description="BHLH" evidence="7">
    <location>
        <begin position="452"/>
        <end position="501"/>
    </location>
</feature>
<reference evidence="8 9" key="1">
    <citation type="submission" date="2024-04" db="EMBL/GenBank/DDBJ databases">
        <authorList>
            <person name="Fracassetti M."/>
        </authorList>
    </citation>
    <scope>NUCLEOTIDE SEQUENCE [LARGE SCALE GENOMIC DNA]</scope>
</reference>
<dbReference type="InterPro" id="IPR025610">
    <property type="entry name" value="MYC/MYB_N"/>
</dbReference>
<evidence type="ECO:0000256" key="3">
    <source>
        <dbReference type="ARBA" id="ARBA00023159"/>
    </source>
</evidence>
<dbReference type="EMBL" id="OZ034816">
    <property type="protein sequence ID" value="CAL1375330.1"/>
    <property type="molecule type" value="Genomic_DNA"/>
</dbReference>
<evidence type="ECO:0000259" key="7">
    <source>
        <dbReference type="PROSITE" id="PS50888"/>
    </source>
</evidence>
<sequence length="665" mass="73869">MASGLFSQDGLGQQNVNKQLALAVRSIQWSYAVFWSMSTEQPGVLDWGDGYYNGDIKTRKTVQTMEIEADELGLQRSEQLRELYDSLSDGEANLQSRRPSAALSPEDLTDTEWYYLVCMSFLFNIGQGLPGRSLANSQQIWLCNAHCADSKVFTRSLLAKSASIQTVVCFPVLRGVLEIGSTEKISEDYRLIQHIRSLFLDNPDPLTSEKWITEYHDEELDEILLEARLVVPGVNSAELEMAAAAASHNDSSNDEAEEDSFILEGIDGGSGGGGAVAEASQVESWLLVDDDDADADADADLSPPGLNHSLNSSESISQTIADPENFAAFPPSDETVYNTDFLQESEAFKHVKMDAPGLPSNDFHYHSVLSSVLKTSHPLILGPHLRNSHQASSFLRWKKAGSMHQQHSQNVKCGIQQKMLKKILFDFPQKHIYGYSPENGIIDGDLISEADEVSMNQMLSERKQREVLDERLMILKSMFPSVNKVDRVSILDETIKYLHELERRVGQLETQQRQMEPEVTRTERKTNQRTSSEKTSDNYGSTKRNGSARRTVGSKRKATETNEMRPKIKSNIASKVDSVSVSMNMKGPVIKVHCPWREGILLQIMDELTCLHVDSHSVQSSTTDGILSLTIETEHKRVTGGAPTASAGAIKRALERVAMGKKDNL</sequence>
<keyword evidence="5" id="KW-0539">Nucleus</keyword>
<keyword evidence="3" id="KW-0010">Activator</keyword>
<evidence type="ECO:0000256" key="5">
    <source>
        <dbReference type="ARBA" id="ARBA00023242"/>
    </source>
</evidence>
<proteinExistence type="predicted"/>
<evidence type="ECO:0000256" key="2">
    <source>
        <dbReference type="ARBA" id="ARBA00023015"/>
    </source>
</evidence>
<dbReference type="GO" id="GO:0005634">
    <property type="term" value="C:nucleus"/>
    <property type="evidence" value="ECO:0007669"/>
    <property type="project" value="UniProtKB-SubCell"/>
</dbReference>
<organism evidence="8 9">
    <name type="scientific">Linum trigynum</name>
    <dbReference type="NCBI Taxonomy" id="586398"/>
    <lineage>
        <taxon>Eukaryota</taxon>
        <taxon>Viridiplantae</taxon>
        <taxon>Streptophyta</taxon>
        <taxon>Embryophyta</taxon>
        <taxon>Tracheophyta</taxon>
        <taxon>Spermatophyta</taxon>
        <taxon>Magnoliopsida</taxon>
        <taxon>eudicotyledons</taxon>
        <taxon>Gunneridae</taxon>
        <taxon>Pentapetalae</taxon>
        <taxon>rosids</taxon>
        <taxon>fabids</taxon>
        <taxon>Malpighiales</taxon>
        <taxon>Linaceae</taxon>
        <taxon>Linum</taxon>
    </lineage>
</organism>
<dbReference type="SMART" id="SM00353">
    <property type="entry name" value="HLH"/>
    <property type="match status" value="1"/>
</dbReference>
<dbReference type="AlphaFoldDB" id="A0AAV2DP15"/>
<dbReference type="GO" id="GO:0046983">
    <property type="term" value="F:protein dimerization activity"/>
    <property type="evidence" value="ECO:0007669"/>
    <property type="project" value="InterPro"/>
</dbReference>
<dbReference type="GO" id="GO:0080090">
    <property type="term" value="P:regulation of primary metabolic process"/>
    <property type="evidence" value="ECO:0007669"/>
    <property type="project" value="UniProtKB-ARBA"/>
</dbReference>
<dbReference type="Proteomes" id="UP001497516">
    <property type="component" value="Chromosome 3"/>
</dbReference>
<keyword evidence="9" id="KW-1185">Reference proteome</keyword>
<dbReference type="Pfam" id="PF22754">
    <property type="entry name" value="bHLH-TF_ACT-like_plant"/>
    <property type="match status" value="1"/>
</dbReference>
<dbReference type="PANTHER" id="PTHR46266">
    <property type="entry name" value="TRANSCRIPTION FACTOR TT8"/>
    <property type="match status" value="1"/>
</dbReference>
<dbReference type="PROSITE" id="PS50888">
    <property type="entry name" value="BHLH"/>
    <property type="match status" value="1"/>
</dbReference>
<feature type="compositionally biased region" description="Basic and acidic residues" evidence="6">
    <location>
        <begin position="515"/>
        <end position="536"/>
    </location>
</feature>
<dbReference type="InterPro" id="IPR054502">
    <property type="entry name" value="bHLH-TF_ACT-like_plant"/>
</dbReference>
<evidence type="ECO:0000256" key="6">
    <source>
        <dbReference type="SAM" id="MobiDB-lite"/>
    </source>
</evidence>
<feature type="compositionally biased region" description="Basic and acidic residues" evidence="6">
    <location>
        <begin position="557"/>
        <end position="566"/>
    </location>
</feature>
<protein>
    <recommendedName>
        <fullName evidence="7">BHLH domain-containing protein</fullName>
    </recommendedName>
</protein>
<dbReference type="Pfam" id="PF14215">
    <property type="entry name" value="bHLH-MYC_N"/>
    <property type="match status" value="1"/>
</dbReference>
<accession>A0AAV2DP15</accession>
<dbReference type="Pfam" id="PF00010">
    <property type="entry name" value="HLH"/>
    <property type="match status" value="1"/>
</dbReference>
<keyword evidence="2" id="KW-0805">Transcription regulation</keyword>
<gene>
    <name evidence="8" type="ORF">LTRI10_LOCUS17133</name>
</gene>
<dbReference type="InterPro" id="IPR036638">
    <property type="entry name" value="HLH_DNA-bd_sf"/>
</dbReference>
<dbReference type="Gene3D" id="4.10.280.10">
    <property type="entry name" value="Helix-loop-helix DNA-binding domain"/>
    <property type="match status" value="1"/>
</dbReference>
<name>A0AAV2DP15_9ROSI</name>
<evidence type="ECO:0000256" key="1">
    <source>
        <dbReference type="ARBA" id="ARBA00004123"/>
    </source>
</evidence>